<dbReference type="PANTHER" id="PTHR24180:SF45">
    <property type="entry name" value="POLY [ADP-RIBOSE] POLYMERASE TANKYRASE"/>
    <property type="match status" value="1"/>
</dbReference>
<evidence type="ECO:0000259" key="4">
    <source>
        <dbReference type="Pfam" id="PF22939"/>
    </source>
</evidence>
<reference evidence="5 6" key="1">
    <citation type="submission" date="2015-01" db="EMBL/GenBank/DDBJ databases">
        <title>The Genome Sequence of Fonsecaea pedrosoi CBS 271.37.</title>
        <authorList>
            <consortium name="The Broad Institute Genomics Platform"/>
            <person name="Cuomo C."/>
            <person name="de Hoog S."/>
            <person name="Gorbushina A."/>
            <person name="Stielow B."/>
            <person name="Teixiera M."/>
            <person name="Abouelleil A."/>
            <person name="Chapman S.B."/>
            <person name="Priest M."/>
            <person name="Young S.K."/>
            <person name="Wortman J."/>
            <person name="Nusbaum C."/>
            <person name="Birren B."/>
        </authorList>
    </citation>
    <scope>NUCLEOTIDE SEQUENCE [LARGE SCALE GENOMIC DNA]</scope>
    <source>
        <strain evidence="5 6">CBS 271.37</strain>
    </source>
</reference>
<keyword evidence="2 3" id="KW-0040">ANK repeat</keyword>
<dbReference type="Pfam" id="PF12796">
    <property type="entry name" value="Ank_2"/>
    <property type="match status" value="3"/>
</dbReference>
<dbReference type="InterPro" id="IPR002110">
    <property type="entry name" value="Ankyrin_rpt"/>
</dbReference>
<evidence type="ECO:0000313" key="5">
    <source>
        <dbReference type="EMBL" id="KIW81616.1"/>
    </source>
</evidence>
<dbReference type="GeneID" id="25304132"/>
<proteinExistence type="predicted"/>
<dbReference type="SMART" id="SM00248">
    <property type="entry name" value="ANK"/>
    <property type="match status" value="8"/>
</dbReference>
<dbReference type="HOGENOM" id="CLU_000288_34_3_1"/>
<dbReference type="PROSITE" id="PS50088">
    <property type="entry name" value="ANK_REPEAT"/>
    <property type="match status" value="3"/>
</dbReference>
<dbReference type="PROSITE" id="PS50297">
    <property type="entry name" value="ANK_REP_REGION"/>
    <property type="match status" value="1"/>
</dbReference>
<evidence type="ECO:0000313" key="6">
    <source>
        <dbReference type="Proteomes" id="UP000053029"/>
    </source>
</evidence>
<keyword evidence="1" id="KW-0677">Repeat</keyword>
<dbReference type="InterPro" id="IPR054471">
    <property type="entry name" value="GPIID_WHD"/>
</dbReference>
<dbReference type="RefSeq" id="XP_013285424.1">
    <property type="nucleotide sequence ID" value="XM_013429970.1"/>
</dbReference>
<evidence type="ECO:0000256" key="1">
    <source>
        <dbReference type="ARBA" id="ARBA00022737"/>
    </source>
</evidence>
<dbReference type="Pfam" id="PF22939">
    <property type="entry name" value="WHD_GPIID"/>
    <property type="match status" value="1"/>
</dbReference>
<dbReference type="PANTHER" id="PTHR24180">
    <property type="entry name" value="CYCLIN-DEPENDENT KINASE INHIBITOR 2C-RELATED"/>
    <property type="match status" value="1"/>
</dbReference>
<keyword evidence="6" id="KW-1185">Reference proteome</keyword>
<dbReference type="SUPFAM" id="SSF48403">
    <property type="entry name" value="Ankyrin repeat"/>
    <property type="match status" value="1"/>
</dbReference>
<feature type="domain" description="GPI inositol-deacylase winged helix" evidence="4">
    <location>
        <begin position="487"/>
        <end position="571"/>
    </location>
</feature>
<evidence type="ECO:0000256" key="2">
    <source>
        <dbReference type="ARBA" id="ARBA00023043"/>
    </source>
</evidence>
<dbReference type="VEuPathDB" id="FungiDB:Z517_04642"/>
<organism evidence="5 6">
    <name type="scientific">Fonsecaea pedrosoi CBS 271.37</name>
    <dbReference type="NCBI Taxonomy" id="1442368"/>
    <lineage>
        <taxon>Eukaryota</taxon>
        <taxon>Fungi</taxon>
        <taxon>Dikarya</taxon>
        <taxon>Ascomycota</taxon>
        <taxon>Pezizomycotina</taxon>
        <taxon>Eurotiomycetes</taxon>
        <taxon>Chaetothyriomycetidae</taxon>
        <taxon>Chaetothyriales</taxon>
        <taxon>Herpotrichiellaceae</taxon>
        <taxon>Fonsecaea</taxon>
    </lineage>
</organism>
<sequence length="1275" mass="142249">MALASRFFFPLGPEHRLAQAVCEYEAILQASEKTVFRSLRSDRPPGLSDVMEITAAVDRNIKGRRCFGPRLTSILESVQQFSTIVNAVVGSSRYTLANAIWSVLRTTLLITSTFGTYFDRLSALFMRIRIHSPQYQECGLLYSRSLPIQDALSEYFCAIFDLCTKAILFLRKPPIAQLTSTILNSFQAEFGPLEAQIAKLARLYGKTVFLATQEEVRDESKTAWSFRNPFSGAQVARQKKLQFLDACSTFANIGHGSKHKNWGYALGSSTNLLIGSELKNRRRVCCGVPAGPDQAKRYDDAKSMKARTILGSLARQLLRETRPEAFDSIEIDGSKTLDEDEIISNLVPLLASTSCAYFAVVDGIDDCAEGELCRLLRSLHIAPLNTPLSHILLKYEIESFINNALEERLALGSLTLDDPSIILKIRKALLEGSEGTFLWTALQLDSTCAEASDKGILTALQSLPKDLPRVFEHILQKLSEKYPEFVQITRKTFTLVAAAQRPLTVQELREAVSILPGDTRGPGLPHDMRSVLGKCGGLLIVDEEDDTVRFAHPSVRQYLTLTSEHTTKSQFHVDLREADITMGEICVTHLHPAFFESGYVTSNSRWWIKSSAKASTIVLPGLPSEIVARHSQTLLKRNRKPDFDAGRYLEEADGHAIPKRELWTHAFLPYAREFWLFHTKSFEENKQVSYRLWYQFIRFQTLRVTLPWAPEAWFRRDKSLLEWTVDNEQGAILNLIITELEEYSEVERVWQVLLAKGVYLGLDGLHGSATLQRAVSSITAKMVPELFERMLERPTNLDPRSAPLWWAAQQRDELFRLVLSQENRRVNCTDPGGRSALPWAAQTGRRDIVVQLLEQDDINANSSDENGRTPLSFAVENVGSQVATLLLMRPDIDFDAKDRYGRTALSRAAECDNQNVVKLLLDHDSAVAESQDLEGRTPLSWAAGKGHEATARLLISHGAKVDSVDGLGQSPLSWAVEYGHYNIAKLLVLEGKANPHLEDYRVRTPLLLAVENGHAEIVEVFLEAHRANTISLSDHGKELLMLAAIRAGHQAIIQLLLHEWGTPGSSGATALQTALSYGHTDISKLLLARYSDWVAKEKFEWLGALIDAGFEPDDSLALLLETESPEPWVKYGLPDTETMELVSIDANERVDFHHVSCAHKESSGGGFAYDQLANPTTFHMRRELVQRVIAACGLAGVLPPLRYLDCPPNKIVPILQAPPQHSGRSLEDANEAFSQVEFEENEATIVYAHSYEWAGTPGDIEDTTRWITPAGSGTP</sequence>
<gene>
    <name evidence="5" type="ORF">Z517_04642</name>
</gene>
<dbReference type="InterPro" id="IPR051637">
    <property type="entry name" value="Ank_repeat_dom-contain_49"/>
</dbReference>
<dbReference type="Gene3D" id="1.25.40.20">
    <property type="entry name" value="Ankyrin repeat-containing domain"/>
    <property type="match status" value="1"/>
</dbReference>
<dbReference type="Proteomes" id="UP000053029">
    <property type="component" value="Unassembled WGS sequence"/>
</dbReference>
<accession>A0A0D2DUX3</accession>
<name>A0A0D2DUX3_9EURO</name>
<feature type="repeat" description="ANK" evidence="3">
    <location>
        <begin position="934"/>
        <end position="966"/>
    </location>
</feature>
<dbReference type="OrthoDB" id="7464126at2759"/>
<dbReference type="STRING" id="1442368.A0A0D2DUX3"/>
<evidence type="ECO:0000256" key="3">
    <source>
        <dbReference type="PROSITE-ProRule" id="PRU00023"/>
    </source>
</evidence>
<feature type="repeat" description="ANK" evidence="3">
    <location>
        <begin position="1066"/>
        <end position="1098"/>
    </location>
</feature>
<protein>
    <submittedName>
        <fullName evidence="5">Unplaced genomic scaffold supercont1.3, whole genome shotgun sequence</fullName>
    </submittedName>
</protein>
<dbReference type="AlphaFoldDB" id="A0A0D2DUX3"/>
<feature type="repeat" description="ANK" evidence="3">
    <location>
        <begin position="832"/>
        <end position="865"/>
    </location>
</feature>
<dbReference type="InterPro" id="IPR036770">
    <property type="entry name" value="Ankyrin_rpt-contain_sf"/>
</dbReference>
<dbReference type="EMBL" id="KN846971">
    <property type="protein sequence ID" value="KIW81616.1"/>
    <property type="molecule type" value="Genomic_DNA"/>
</dbReference>